<accession>A0AAV2B4N0</accession>
<dbReference type="AlphaFoldDB" id="A0AAV2B4N0"/>
<dbReference type="Gene3D" id="3.80.10.10">
    <property type="entry name" value="Ribonuclease Inhibitor"/>
    <property type="match status" value="2"/>
</dbReference>
<evidence type="ECO:0000256" key="4">
    <source>
        <dbReference type="SAM" id="SignalP"/>
    </source>
</evidence>
<name>A0AAV2B4N0_9ARAC</name>
<comment type="caution">
    <text evidence="5">The sequence shown here is derived from an EMBL/GenBank/DDBJ whole genome shotgun (WGS) entry which is preliminary data.</text>
</comment>
<feature type="chain" id="PRO_5043999178" evidence="4">
    <location>
        <begin position="17"/>
        <end position="312"/>
    </location>
</feature>
<evidence type="ECO:0000256" key="3">
    <source>
        <dbReference type="ARBA" id="ARBA00022737"/>
    </source>
</evidence>
<dbReference type="PANTHER" id="PTHR24369:SF210">
    <property type="entry name" value="CHAOPTIN-RELATED"/>
    <property type="match status" value="1"/>
</dbReference>
<evidence type="ECO:0000256" key="2">
    <source>
        <dbReference type="ARBA" id="ARBA00022729"/>
    </source>
</evidence>
<organism evidence="5 6">
    <name type="scientific">Larinioides sclopetarius</name>
    <dbReference type="NCBI Taxonomy" id="280406"/>
    <lineage>
        <taxon>Eukaryota</taxon>
        <taxon>Metazoa</taxon>
        <taxon>Ecdysozoa</taxon>
        <taxon>Arthropoda</taxon>
        <taxon>Chelicerata</taxon>
        <taxon>Arachnida</taxon>
        <taxon>Araneae</taxon>
        <taxon>Araneomorphae</taxon>
        <taxon>Entelegynae</taxon>
        <taxon>Araneoidea</taxon>
        <taxon>Araneidae</taxon>
        <taxon>Larinioides</taxon>
    </lineage>
</organism>
<dbReference type="InterPro" id="IPR032675">
    <property type="entry name" value="LRR_dom_sf"/>
</dbReference>
<dbReference type="SMART" id="SM00369">
    <property type="entry name" value="LRR_TYP"/>
    <property type="match status" value="4"/>
</dbReference>
<dbReference type="PROSITE" id="PS51450">
    <property type="entry name" value="LRR"/>
    <property type="match status" value="1"/>
</dbReference>
<dbReference type="GO" id="GO:0005886">
    <property type="term" value="C:plasma membrane"/>
    <property type="evidence" value="ECO:0007669"/>
    <property type="project" value="TreeGrafter"/>
</dbReference>
<keyword evidence="1" id="KW-0433">Leucine-rich repeat</keyword>
<dbReference type="Pfam" id="PF13855">
    <property type="entry name" value="LRR_8"/>
    <property type="match status" value="2"/>
</dbReference>
<evidence type="ECO:0000313" key="6">
    <source>
        <dbReference type="Proteomes" id="UP001497382"/>
    </source>
</evidence>
<keyword evidence="2 4" id="KW-0732">Signal</keyword>
<dbReference type="InterPro" id="IPR050541">
    <property type="entry name" value="LRR_TM_domain-containing"/>
</dbReference>
<feature type="signal peptide" evidence="4">
    <location>
        <begin position="1"/>
        <end position="16"/>
    </location>
</feature>
<proteinExistence type="predicted"/>
<dbReference type="PANTHER" id="PTHR24369">
    <property type="entry name" value="ANTIGEN BSP, PUTATIVE-RELATED"/>
    <property type="match status" value="1"/>
</dbReference>
<evidence type="ECO:0000313" key="5">
    <source>
        <dbReference type="EMBL" id="CAL1291193.1"/>
    </source>
</evidence>
<gene>
    <name evidence="5" type="ORF">LARSCL_LOCUS16944</name>
</gene>
<evidence type="ECO:0000256" key="1">
    <source>
        <dbReference type="ARBA" id="ARBA00022614"/>
    </source>
</evidence>
<dbReference type="Proteomes" id="UP001497382">
    <property type="component" value="Unassembled WGS sequence"/>
</dbReference>
<keyword evidence="3" id="KW-0677">Repeat</keyword>
<dbReference type="EMBL" id="CAXIEN010000277">
    <property type="protein sequence ID" value="CAL1291193.1"/>
    <property type="molecule type" value="Genomic_DNA"/>
</dbReference>
<reference evidence="5 6" key="1">
    <citation type="submission" date="2024-04" db="EMBL/GenBank/DDBJ databases">
        <authorList>
            <person name="Rising A."/>
            <person name="Reimegard J."/>
            <person name="Sonavane S."/>
            <person name="Akerstrom W."/>
            <person name="Nylinder S."/>
            <person name="Hedman E."/>
            <person name="Kallberg Y."/>
        </authorList>
    </citation>
    <scope>NUCLEOTIDE SEQUENCE [LARGE SCALE GENOMIC DNA]</scope>
</reference>
<keyword evidence="6" id="KW-1185">Reference proteome</keyword>
<sequence length="312" mass="35361">MPVIFLICLLVALTTGCPKPEDLSPCTCSWPDRGDAYVTCSNLDNEQDLVQAASSLTGKSYIYSFVIENSIFTYIPSDAFKGLRFAELEIKDTSFMALTDTDVAFEGLEDHLEFLLMTNCTLMKGWDWTVFQKLKKLTRLDIIYANLDSIEDLGQINISKVMDINFGHNMISFIHPNAFSSFKKLMHLSLEDNAIHTLMRTMLPNPASELMNLDLSTNQIEQLPSDMFVGMPQLEFLSIANNKLLVLDEKTFAPVWETLEAFSAMNNEVRCDCRLSWILEKKFPEMTRAACAQPPELKGKFITLLSSKDLWC</sequence>
<dbReference type="InterPro" id="IPR001611">
    <property type="entry name" value="Leu-rich_rpt"/>
</dbReference>
<protein>
    <submittedName>
        <fullName evidence="5">Uncharacterized protein</fullName>
    </submittedName>
</protein>
<dbReference type="SUPFAM" id="SSF52058">
    <property type="entry name" value="L domain-like"/>
    <property type="match status" value="1"/>
</dbReference>
<dbReference type="InterPro" id="IPR003591">
    <property type="entry name" value="Leu-rich_rpt_typical-subtyp"/>
</dbReference>